<accession>A0ABT7ES75</accession>
<dbReference type="InterPro" id="IPR057869">
    <property type="entry name" value="HP1_YO34"/>
</dbReference>
<reference evidence="1 2" key="1">
    <citation type="submission" date="2023-05" db="EMBL/GenBank/DDBJ databases">
        <title>Pseudoalteromonas ardens sp. nov., Pseudoalteromonas obscura sp. nov., and Pseudoalteromonas umbrosa sp. nov., isolated from the coral Montipora capitata.</title>
        <authorList>
            <person name="Thomas E.M."/>
            <person name="Smith E.M."/>
            <person name="Papke E."/>
            <person name="Shlafstein M.D."/>
            <person name="Oline D.K."/>
            <person name="Videau P."/>
            <person name="Saw J.H."/>
            <person name="Strangman W.K."/>
            <person name="Ushijima B."/>
        </authorList>
    </citation>
    <scope>NUCLEOTIDE SEQUENCE [LARGE SCALE GENOMIC DNA]</scope>
    <source>
        <strain evidence="1 2">P94</strain>
    </source>
</reference>
<gene>
    <name evidence="1" type="ORF">QNM18_22775</name>
</gene>
<keyword evidence="2" id="KW-1185">Reference proteome</keyword>
<dbReference type="EMBL" id="JASJUT010000013">
    <property type="protein sequence ID" value="MDK2597893.1"/>
    <property type="molecule type" value="Genomic_DNA"/>
</dbReference>
<evidence type="ECO:0000313" key="1">
    <source>
        <dbReference type="EMBL" id="MDK2597893.1"/>
    </source>
</evidence>
<sequence>MSLSLNSTEITLKSLRITASQMLASEDVSGLTSNTDEAETGIKAKRLTVSGLLHFEQSAALSELFSLAEAADNGARVIYRISNPTASALGIKQVRFSGKIEAVEQESTRQWAVSFGLAEYRSVPQKIEERQAKTDPQEQSGHDIKYGNIQAHLTAHLSQFREGEHDG</sequence>
<dbReference type="Proteomes" id="UP001231915">
    <property type="component" value="Unassembled WGS sequence"/>
</dbReference>
<name>A0ABT7ES75_9GAMM</name>
<proteinExistence type="predicted"/>
<dbReference type="Pfam" id="PF25759">
    <property type="entry name" value="HP1_ORF34"/>
    <property type="match status" value="1"/>
</dbReference>
<dbReference type="RefSeq" id="WP_284138522.1">
    <property type="nucleotide sequence ID" value="NZ_JASJUT010000013.1"/>
</dbReference>
<evidence type="ECO:0000313" key="2">
    <source>
        <dbReference type="Proteomes" id="UP001231915"/>
    </source>
</evidence>
<organism evidence="1 2">
    <name type="scientific">Pseudoalteromonas obscura</name>
    <dbReference type="NCBI Taxonomy" id="3048491"/>
    <lineage>
        <taxon>Bacteria</taxon>
        <taxon>Pseudomonadati</taxon>
        <taxon>Pseudomonadota</taxon>
        <taxon>Gammaproteobacteria</taxon>
        <taxon>Alteromonadales</taxon>
        <taxon>Pseudoalteromonadaceae</taxon>
        <taxon>Pseudoalteromonas</taxon>
    </lineage>
</organism>
<comment type="caution">
    <text evidence="1">The sequence shown here is derived from an EMBL/GenBank/DDBJ whole genome shotgun (WGS) entry which is preliminary data.</text>
</comment>
<protein>
    <submittedName>
        <fullName evidence="1">Adenine glycosylase</fullName>
    </submittedName>
</protein>